<keyword evidence="1" id="KW-0547">Nucleotide-binding</keyword>
<sequence>MKAAEDQVVDNELGLHEDENMADIKKLKMVGICTIKGIQMTTRRAMGNIKGLSEAKVDKIKEAANKLICCSGLRPALAQSNTEPVLGRVKLLGGGIESMAITEAFGEYNVAVFITNQMTADPGAGMTFQADPKKPIGGHILAHASTTRISLRKGRGEMRIAKIYDRLLLKLYEQLREFLYQKQKVCSLMDQLDARKSFLSSCLSSAREVKGGQFPSFSVPLTVKVPVSALWPQSQIICTQMENEMARQMDNMRRSVHLMNQLQHVLRNEIVDADQVPRWDGRRAPFCKVEKDGQQFSASLEVEDFKPEELTVKQVGRKVMLSGKKEKKEESDGGSYSTVIRSSDERSSFQMT</sequence>
<dbReference type="PANTHER" id="PTHR22942">
    <property type="entry name" value="RECA/RAD51/RADA DNA STRAND-PAIRING FAMILY MEMBER"/>
    <property type="match status" value="1"/>
</dbReference>
<dbReference type="Pfam" id="PF00011">
    <property type="entry name" value="HSP20"/>
    <property type="match status" value="1"/>
</dbReference>
<dbReference type="Gene3D" id="1.10.150.20">
    <property type="entry name" value="5' to 3' exonuclease, C-terminal subdomain"/>
    <property type="match status" value="1"/>
</dbReference>
<dbReference type="Pfam" id="PF08423">
    <property type="entry name" value="Rad51"/>
    <property type="match status" value="1"/>
</dbReference>
<protein>
    <submittedName>
        <fullName evidence="6">DMC1 protein</fullName>
    </submittedName>
</protein>
<evidence type="ECO:0000256" key="4">
    <source>
        <dbReference type="SAM" id="MobiDB-lite"/>
    </source>
</evidence>
<proteinExistence type="predicted"/>
<keyword evidence="2" id="KW-0067">ATP-binding</keyword>
<keyword evidence="3" id="KW-0238">DNA-binding</keyword>
<feature type="non-terminal residue" evidence="6">
    <location>
        <position position="352"/>
    </location>
</feature>
<dbReference type="InterPro" id="IPR027417">
    <property type="entry name" value="P-loop_NTPase"/>
</dbReference>
<evidence type="ECO:0000259" key="5">
    <source>
        <dbReference type="PROSITE" id="PS50163"/>
    </source>
</evidence>
<dbReference type="InterPro" id="IPR002068">
    <property type="entry name" value="A-crystallin/Hsp20_dom"/>
</dbReference>
<comment type="caution">
    <text evidence="6">The sequence shown here is derived from an EMBL/GenBank/DDBJ whole genome shotgun (WGS) entry which is preliminary data.</text>
</comment>
<dbReference type="InterPro" id="IPR010995">
    <property type="entry name" value="DNA_repair_Rad51/TF_NusA_a-hlx"/>
</dbReference>
<dbReference type="CDD" id="cd06526">
    <property type="entry name" value="metazoan_ACD"/>
    <property type="match status" value="1"/>
</dbReference>
<accession>A0ABS2Z2Q6</accession>
<dbReference type="PROSITE" id="PS50163">
    <property type="entry name" value="RECA_3"/>
    <property type="match status" value="1"/>
</dbReference>
<dbReference type="SUPFAM" id="SSF52540">
    <property type="entry name" value="P-loop containing nucleoside triphosphate hydrolases"/>
    <property type="match status" value="1"/>
</dbReference>
<gene>
    <name evidence="6" type="primary">Dmc1</name>
    <name evidence="6" type="ORF">GTO92_0016088</name>
</gene>
<dbReference type="InterPro" id="IPR008978">
    <property type="entry name" value="HSP20-like_chaperone"/>
</dbReference>
<feature type="region of interest" description="Disordered" evidence="4">
    <location>
        <begin position="318"/>
        <end position="352"/>
    </location>
</feature>
<reference evidence="6" key="1">
    <citation type="journal article" date="2021" name="Cell">
        <title>Tracing the genetic footprints of vertebrate landing in non-teleost ray-finned fishes.</title>
        <authorList>
            <person name="Bi X."/>
            <person name="Wang K."/>
            <person name="Yang L."/>
            <person name="Pan H."/>
            <person name="Jiang H."/>
            <person name="Wei Q."/>
            <person name="Fang M."/>
            <person name="Yu H."/>
            <person name="Zhu C."/>
            <person name="Cai Y."/>
            <person name="He Y."/>
            <person name="Gan X."/>
            <person name="Zeng H."/>
            <person name="Yu D."/>
            <person name="Zhu Y."/>
            <person name="Jiang H."/>
            <person name="Qiu Q."/>
            <person name="Yang H."/>
            <person name="Zhang Y.E."/>
            <person name="Wang W."/>
            <person name="Zhu M."/>
            <person name="He S."/>
            <person name="Zhang G."/>
        </authorList>
    </citation>
    <scope>NUCLEOTIDE SEQUENCE</scope>
    <source>
        <strain evidence="6">Bchr_001</strain>
    </source>
</reference>
<evidence type="ECO:0000256" key="2">
    <source>
        <dbReference type="ARBA" id="ARBA00022840"/>
    </source>
</evidence>
<dbReference type="InterPro" id="IPR020587">
    <property type="entry name" value="RecA_monomer-monomer_interface"/>
</dbReference>
<evidence type="ECO:0000313" key="7">
    <source>
        <dbReference type="Proteomes" id="UP001166052"/>
    </source>
</evidence>
<evidence type="ECO:0000256" key="1">
    <source>
        <dbReference type="ARBA" id="ARBA00022741"/>
    </source>
</evidence>
<dbReference type="Gene3D" id="2.60.40.790">
    <property type="match status" value="1"/>
</dbReference>
<dbReference type="InterPro" id="IPR013632">
    <property type="entry name" value="Rad51_C"/>
</dbReference>
<feature type="compositionally biased region" description="Basic and acidic residues" evidence="4">
    <location>
        <begin position="342"/>
        <end position="352"/>
    </location>
</feature>
<name>A0ABS2Z2Q6_POLSE</name>
<evidence type="ECO:0000256" key="3">
    <source>
        <dbReference type="ARBA" id="ARBA00023125"/>
    </source>
</evidence>
<feature type="non-terminal residue" evidence="6">
    <location>
        <position position="1"/>
    </location>
</feature>
<dbReference type="PANTHER" id="PTHR22942:SF30">
    <property type="entry name" value="MEIOTIC RECOMBINATION PROTEIN DMC1_LIM15 HOMOLOG"/>
    <property type="match status" value="1"/>
</dbReference>
<dbReference type="SUPFAM" id="SSF47794">
    <property type="entry name" value="Rad51 N-terminal domain-like"/>
    <property type="match status" value="1"/>
</dbReference>
<feature type="domain" description="RecA family profile 2" evidence="5">
    <location>
        <begin position="125"/>
        <end position="190"/>
    </location>
</feature>
<evidence type="ECO:0000313" key="6">
    <source>
        <dbReference type="EMBL" id="MBN3292796.1"/>
    </source>
</evidence>
<dbReference type="EMBL" id="JAAWVN010018216">
    <property type="protein sequence ID" value="MBN3292796.1"/>
    <property type="molecule type" value="Genomic_DNA"/>
</dbReference>
<dbReference type="Gene3D" id="3.40.50.300">
    <property type="entry name" value="P-loop containing nucleotide triphosphate hydrolases"/>
    <property type="match status" value="1"/>
</dbReference>
<keyword evidence="7" id="KW-1185">Reference proteome</keyword>
<dbReference type="Proteomes" id="UP001166052">
    <property type="component" value="Unassembled WGS sequence"/>
</dbReference>
<organism evidence="6 7">
    <name type="scientific">Polypterus senegalus</name>
    <name type="common">Senegal bichir</name>
    <dbReference type="NCBI Taxonomy" id="55291"/>
    <lineage>
        <taxon>Eukaryota</taxon>
        <taxon>Metazoa</taxon>
        <taxon>Chordata</taxon>
        <taxon>Craniata</taxon>
        <taxon>Vertebrata</taxon>
        <taxon>Euteleostomi</taxon>
        <taxon>Actinopterygii</taxon>
        <taxon>Polypteriformes</taxon>
        <taxon>Polypteridae</taxon>
        <taxon>Polypterus</taxon>
    </lineage>
</organism>